<organism evidence="1 2">
    <name type="scientific">Agrobacterium tomkonis CFBP 6623</name>
    <dbReference type="NCBI Taxonomy" id="1183432"/>
    <lineage>
        <taxon>Bacteria</taxon>
        <taxon>Pseudomonadati</taxon>
        <taxon>Pseudomonadota</taxon>
        <taxon>Alphaproteobacteria</taxon>
        <taxon>Hyphomicrobiales</taxon>
        <taxon>Rhizobiaceae</taxon>
        <taxon>Rhizobium/Agrobacterium group</taxon>
        <taxon>Agrobacterium</taxon>
        <taxon>Agrobacterium tumefaciens complex</taxon>
    </lineage>
</organism>
<evidence type="ECO:0000313" key="1">
    <source>
        <dbReference type="EMBL" id="CUX59309.1"/>
    </source>
</evidence>
<dbReference type="AlphaFoldDB" id="A0A1S7RXP2"/>
<gene>
    <name evidence="1" type="ORF">AGR3A_Lc160042</name>
</gene>
<name>A0A1S7RXP2_9HYPH</name>
<dbReference type="Proteomes" id="UP000191988">
    <property type="component" value="Unassembled WGS sequence"/>
</dbReference>
<dbReference type="EMBL" id="FBWK01000052">
    <property type="protein sequence ID" value="CUX59309.1"/>
    <property type="molecule type" value="Genomic_DNA"/>
</dbReference>
<proteinExistence type="predicted"/>
<evidence type="ECO:0000313" key="2">
    <source>
        <dbReference type="Proteomes" id="UP000191988"/>
    </source>
</evidence>
<keyword evidence="2" id="KW-1185">Reference proteome</keyword>
<protein>
    <submittedName>
        <fullName evidence="1">Uncharacterized protein</fullName>
    </submittedName>
</protein>
<accession>A0A1S7RXP2</accession>
<reference evidence="2" key="1">
    <citation type="submission" date="2016-01" db="EMBL/GenBank/DDBJ databases">
        <authorList>
            <person name="Regsiter A."/>
            <person name="william w."/>
        </authorList>
    </citation>
    <scope>NUCLEOTIDE SEQUENCE [LARGE SCALE GENOMIC DNA]</scope>
    <source>
        <strain evidence="2">CFBP 6623</strain>
    </source>
</reference>
<sequence length="110" mass="12340">MPRELSTAGVRFTITIARMKRSTWLCLQAAIGLLHAHFQASFPEPVYDRSEIVRSVSSTKGYLSFKGKAWRIPNAFRSERLAIRPLNSPGLFGVFFGATQIAKINLEDKV</sequence>